<name>A0AAD1R8Q2_PELCU</name>
<feature type="region of interest" description="Disordered" evidence="1">
    <location>
        <begin position="1"/>
        <end position="21"/>
    </location>
</feature>
<evidence type="ECO:0000313" key="3">
    <source>
        <dbReference type="Proteomes" id="UP001295444"/>
    </source>
</evidence>
<reference evidence="2" key="1">
    <citation type="submission" date="2022-03" db="EMBL/GenBank/DDBJ databases">
        <authorList>
            <person name="Alioto T."/>
            <person name="Alioto T."/>
            <person name="Gomez Garrido J."/>
        </authorList>
    </citation>
    <scope>NUCLEOTIDE SEQUENCE</scope>
</reference>
<dbReference type="EMBL" id="OW240912">
    <property type="protein sequence ID" value="CAH2225893.1"/>
    <property type="molecule type" value="Genomic_DNA"/>
</dbReference>
<accession>A0AAD1R8Q2</accession>
<dbReference type="AlphaFoldDB" id="A0AAD1R8Q2"/>
<sequence>MGKTQQAMGSHKEVSHPHVTPVSLRSEEAFNGMDAISPTFSANNSHLAQTDRECMPILQALHTCADLAATNSILQASFMDNIQALLEDLQGLGDCVDQPVISFNLHKLSPMTPSNSKMNTSGAWHLTRIWTTSDNLCR</sequence>
<organism evidence="2 3">
    <name type="scientific">Pelobates cultripes</name>
    <name type="common">Western spadefoot toad</name>
    <dbReference type="NCBI Taxonomy" id="61616"/>
    <lineage>
        <taxon>Eukaryota</taxon>
        <taxon>Metazoa</taxon>
        <taxon>Chordata</taxon>
        <taxon>Craniata</taxon>
        <taxon>Vertebrata</taxon>
        <taxon>Euteleostomi</taxon>
        <taxon>Amphibia</taxon>
        <taxon>Batrachia</taxon>
        <taxon>Anura</taxon>
        <taxon>Pelobatoidea</taxon>
        <taxon>Pelobatidae</taxon>
        <taxon>Pelobates</taxon>
    </lineage>
</organism>
<keyword evidence="3" id="KW-1185">Reference proteome</keyword>
<proteinExistence type="predicted"/>
<dbReference type="Proteomes" id="UP001295444">
    <property type="component" value="Chromosome 01"/>
</dbReference>
<gene>
    <name evidence="2" type="ORF">PECUL_23A061922</name>
</gene>
<protein>
    <submittedName>
        <fullName evidence="2">Uncharacterized protein</fullName>
    </submittedName>
</protein>
<evidence type="ECO:0000256" key="1">
    <source>
        <dbReference type="SAM" id="MobiDB-lite"/>
    </source>
</evidence>
<evidence type="ECO:0000313" key="2">
    <source>
        <dbReference type="EMBL" id="CAH2225893.1"/>
    </source>
</evidence>